<dbReference type="PROSITE" id="PS50222">
    <property type="entry name" value="EF_HAND_2"/>
    <property type="match status" value="2"/>
</dbReference>
<comment type="caution">
    <text evidence="3">The sequence shown here is derived from an EMBL/GenBank/DDBJ whole genome shotgun (WGS) entry which is preliminary data.</text>
</comment>
<dbReference type="InterPro" id="IPR000048">
    <property type="entry name" value="IQ_motif_EF-hand-BS"/>
</dbReference>
<feature type="region of interest" description="Disordered" evidence="1">
    <location>
        <begin position="2071"/>
        <end position="2091"/>
    </location>
</feature>
<feature type="region of interest" description="Disordered" evidence="1">
    <location>
        <begin position="1867"/>
        <end position="1890"/>
    </location>
</feature>
<feature type="region of interest" description="Disordered" evidence="1">
    <location>
        <begin position="1364"/>
        <end position="1415"/>
    </location>
</feature>
<feature type="compositionally biased region" description="Polar residues" evidence="1">
    <location>
        <begin position="1396"/>
        <end position="1410"/>
    </location>
</feature>
<accession>A0A8T1W5Z0</accession>
<name>A0A8T1W5Z0_9STRA</name>
<reference evidence="3" key="1">
    <citation type="submission" date="2021-02" db="EMBL/GenBank/DDBJ databases">
        <authorList>
            <person name="Palmer J.M."/>
        </authorList>
    </citation>
    <scope>NUCLEOTIDE SEQUENCE</scope>
    <source>
        <strain evidence="3">SCRP734</strain>
    </source>
</reference>
<dbReference type="SMART" id="SM00054">
    <property type="entry name" value="EFh"/>
    <property type="match status" value="2"/>
</dbReference>
<sequence>MASVVASASSPTSGSISLPLDISAGEADDCLISDAAKKRREVLEDEVNKVLKSESESSSAHQHSATDMAKPIPLGSVVELKFDFICATLPVEVEYLREFVAAGKEGNQQQAVHGRLHIIGGASQRSVASAVISAETKHCDSHTCFRLQTDKGSPVMLRFELSPDVVTNPLPQLSLEIRTRRSQKRKVSLSIACAYLLKKLAIGVEYQINAQLLDDQDRPCGRLSTSCRGGLQPDLENCDQTWTTVVLEPEACMLTVRVSDLQASQNEGKDARCFAKIWSSTTGKTRGQIVSPLVWKNEEAAIENGEAKAVSLQVADAASEIIFVGIYRYSTHERNELIGLGSFTIYPLNLPTGTENQPVEQSVRLYSESAGKENECGSAILSLQTTPAPQEDDTDKLVSLAATGLGSIAYPVQSGEMKCRIDVDILEVQALPSNVSEGDSVSIQLRIAQSNWKAELAAAKVVLAADGSKRLAPAGENAHTVICWAAKDRSFPVLEVFVYVLPQQKPNRIGMASRASLATTSHAKRSQISIGAQRANEALTPALMATGSLNLSSLFLQQNVSVLIDLRLDVEKTFVDIDTERERGLEKVSLLSRLRASSSQGNGAKSPAPLGFSNAVSQPVNGDVCVHLLQASGNVFRKMSSRSSYYVVVSVGPQEVRSSCCTIDDAYMLTWNQQLALSLACSGPSIIHLTLYHRALDSISPSECDTASQRRSNDQIIGYLTLPLLPSVLEEDHLVQLQLPFGTPMNLESGEAAKQSNDPHYYKRGMLSLELQFLPTEQPKAGPTIPSDVFELVIHRVRGNLQDASGSQRPLCIAKHVYIDISIVNDRGDSAEELAVGATGVIPLSSSGLTEVSEVVDLSNPIVAAALSNGSSNVLVGRIRDLIGNNYGRVHLPLRKDWKKRLVHRKKQVWCPICQESLNAAVTVTKDAVLMSLQIRQQSDPIPQSNALGKFHINVYEAILVTHFESSNLMKLGKYGGANVQLTYASTKDFTNVIRSRTRQSIAQNNSQHWIWEKEWVTFPHVGESQELQVGFEISNHLRLDGKFDLSSAIEDAALRRLDVWVPLSNQAVSDGPMASAHLHVVIVYLPTIVGTLSMEFGESYAFSESERMLHVENIFYKCTIHNTSFSSAVVAEDTLESTTTDVLAGSCYTQLRLPLDTRLDAASGIPEFVIQRMGVTKSLGEFCLGVLSLDFLSMSNLCCFVASSGEPRERFTWCEFTDKSDRTKTTGVAKLRVGFDHTLITLTGTPTPGRAKTLETRVELFTIWKKLFYLLDQNGNGFIDRTEFTSVFVDHLEDMKGTSDGQMLLQLLFGDNDNQDNSLVPTPQQITTVFSVMDTNRDNEIEWSEYLHFLQQKQQQLFAKMHEKEENPVTDTHEPASEQKRELRRKNREDGRPAPSSSGEQSIIESTDQGGVPPEAVREVKAVLKQEPAAPKRPGKASSREEKLLKLQYSNQEQSRLQQQINSLETILAIERRRYAELAADRQALMRSYQQLHLKHQNELIQEQTKAKWMKQTIERQQQQLEERETLRQKRDQASTVLQSTLRSRLEHKRYQGLKLQRATAAISIQCLVRRVKAGQQLQVLQERDRVAKQRFRAASTMQRFLRFHVHRKERALLLEARTLSATILQKNARRMLAGNTWRGQKVAVLQLQCWVRQRLAAKRLNRLQNATSVVKTAVLGWFARRQYDQRKASSHKLQRWWKRASKERAAYMELLEAVLCIQSALKRMSARKWYEREWQRQEKYLSQLEATICIQAAWRGRQQRLMGIRGTPRFEDDSAIEALLYELVAMVEAEVVVPADKEQSAATRATGAPSESSSMESLVGHDKAPSSAAEEASFSENELVVGDVTIGTVVAVFLNDLVEAAVGSSEDAVGMPHEDDSGDQSYPEPASVSEQDIVSDLKEVESGGHELAPPPGGDDIASSAAAHCEMADGPDLGIIRNLLEDIKAIVVSSTAGANSINTTRSIDGVPTVKDHPVRDLQHDSSSDNAHEIQTEVALQGFAPMSPDPTGHTNDLPATDVELPEMFAGTAVGDFTMPSASDSGESNNDSDAEGSSIDSTDLMMEADAMAIMPDESDHPFIPESTSHTRKTTTRMDSADLLADLDQLNVHDN</sequence>
<gene>
    <name evidence="3" type="ORF">PHYPSEUDO_011594</name>
</gene>
<keyword evidence="4" id="KW-1185">Reference proteome</keyword>
<dbReference type="InterPro" id="IPR002048">
    <property type="entry name" value="EF_hand_dom"/>
</dbReference>
<feature type="compositionally biased region" description="Low complexity" evidence="1">
    <location>
        <begin position="1"/>
        <end position="17"/>
    </location>
</feature>
<feature type="domain" description="EF-hand" evidence="2">
    <location>
        <begin position="1322"/>
        <end position="1357"/>
    </location>
</feature>
<dbReference type="GO" id="GO:0005509">
    <property type="term" value="F:calcium ion binding"/>
    <property type="evidence" value="ECO:0007669"/>
    <property type="project" value="InterPro"/>
</dbReference>
<evidence type="ECO:0000256" key="1">
    <source>
        <dbReference type="SAM" id="MobiDB-lite"/>
    </source>
</evidence>
<feature type="compositionally biased region" description="Low complexity" evidence="1">
    <location>
        <begin position="1827"/>
        <end position="1836"/>
    </location>
</feature>
<protein>
    <recommendedName>
        <fullName evidence="2">EF-hand domain-containing protein</fullName>
    </recommendedName>
</protein>
<feature type="compositionally biased region" description="Polar residues" evidence="1">
    <location>
        <begin position="2035"/>
        <end position="2046"/>
    </location>
</feature>
<dbReference type="Pfam" id="PF13499">
    <property type="entry name" value="EF-hand_7"/>
    <property type="match status" value="1"/>
</dbReference>
<feature type="region of interest" description="Disordered" evidence="1">
    <location>
        <begin position="1798"/>
        <end position="1836"/>
    </location>
</feature>
<proteinExistence type="predicted"/>
<dbReference type="PROSITE" id="PS00018">
    <property type="entry name" value="EF_HAND_1"/>
    <property type="match status" value="2"/>
</dbReference>
<evidence type="ECO:0000259" key="2">
    <source>
        <dbReference type="PROSITE" id="PS50222"/>
    </source>
</evidence>
<feature type="region of interest" description="Disordered" evidence="1">
    <location>
        <begin position="1"/>
        <end position="20"/>
    </location>
</feature>
<evidence type="ECO:0000313" key="4">
    <source>
        <dbReference type="Proteomes" id="UP000694044"/>
    </source>
</evidence>
<dbReference type="OrthoDB" id="122376at2759"/>
<dbReference type="EMBL" id="JAGDFM010000052">
    <property type="protein sequence ID" value="KAG7388947.1"/>
    <property type="molecule type" value="Genomic_DNA"/>
</dbReference>
<feature type="domain" description="EF-hand" evidence="2">
    <location>
        <begin position="1260"/>
        <end position="1295"/>
    </location>
</feature>
<feature type="region of interest" description="Disordered" evidence="1">
    <location>
        <begin position="2030"/>
        <end position="2054"/>
    </location>
</feature>
<feature type="compositionally biased region" description="Basic and acidic residues" evidence="1">
    <location>
        <begin position="1364"/>
        <end position="1393"/>
    </location>
</feature>
<organism evidence="3 4">
    <name type="scientific">Phytophthora pseudosyringae</name>
    <dbReference type="NCBI Taxonomy" id="221518"/>
    <lineage>
        <taxon>Eukaryota</taxon>
        <taxon>Sar</taxon>
        <taxon>Stramenopiles</taxon>
        <taxon>Oomycota</taxon>
        <taxon>Peronosporomycetes</taxon>
        <taxon>Peronosporales</taxon>
        <taxon>Peronosporaceae</taxon>
        <taxon>Phytophthora</taxon>
    </lineage>
</organism>
<dbReference type="InterPro" id="IPR018247">
    <property type="entry name" value="EF_Hand_1_Ca_BS"/>
</dbReference>
<evidence type="ECO:0000313" key="3">
    <source>
        <dbReference type="EMBL" id="KAG7388947.1"/>
    </source>
</evidence>
<dbReference type="Proteomes" id="UP000694044">
    <property type="component" value="Unassembled WGS sequence"/>
</dbReference>
<dbReference type="SMART" id="SM00015">
    <property type="entry name" value="IQ"/>
    <property type="match status" value="6"/>
</dbReference>
<dbReference type="CDD" id="cd00030">
    <property type="entry name" value="C2"/>
    <property type="match status" value="1"/>
</dbReference>